<evidence type="ECO:0000256" key="1">
    <source>
        <dbReference type="ARBA" id="ARBA00010671"/>
    </source>
</evidence>
<evidence type="ECO:0000313" key="8">
    <source>
        <dbReference type="EMBL" id="QPS83168.1"/>
    </source>
</evidence>
<dbReference type="GO" id="GO:0008792">
    <property type="term" value="F:arginine decarboxylase activity"/>
    <property type="evidence" value="ECO:0007669"/>
    <property type="project" value="TreeGrafter"/>
</dbReference>
<feature type="domain" description="Orn/Lys/Arg decarboxylases family 1 pyridoxal-P attachment site" evidence="7">
    <location>
        <begin position="392"/>
        <end position="406"/>
    </location>
</feature>
<keyword evidence="2" id="KW-0210">Decarboxylase</keyword>
<dbReference type="EMBL" id="CP065748">
    <property type="protein sequence ID" value="QPS83168.1"/>
    <property type="molecule type" value="Genomic_DNA"/>
</dbReference>
<keyword evidence="3 5" id="KW-0663">Pyridoxal phosphate</keyword>
<feature type="compositionally biased region" description="Low complexity" evidence="6">
    <location>
        <begin position="819"/>
        <end position="830"/>
    </location>
</feature>
<dbReference type="Gene3D" id="3.90.1150.10">
    <property type="entry name" value="Aspartate Aminotransferase, domain 1"/>
    <property type="match status" value="1"/>
</dbReference>
<protein>
    <submittedName>
        <fullName evidence="8">Arginine/lysine/ornithine decarboxylase</fullName>
    </submittedName>
</protein>
<keyword evidence="9" id="KW-1185">Reference proteome</keyword>
<dbReference type="PANTHER" id="PTHR45229">
    <property type="entry name" value="CONSTITUTIVE ORNITHINE DECARBOXYLASE"/>
    <property type="match status" value="1"/>
</dbReference>
<dbReference type="SUPFAM" id="SSF53383">
    <property type="entry name" value="PLP-dependent transferases"/>
    <property type="match status" value="1"/>
</dbReference>
<dbReference type="PANTHER" id="PTHR45229:SF3">
    <property type="entry name" value="BIODEGRADATIVE ARGININE DECARBOXYLASE"/>
    <property type="match status" value="1"/>
</dbReference>
<dbReference type="PROSITE" id="PS00703">
    <property type="entry name" value="OKR_DC_1"/>
    <property type="match status" value="1"/>
</dbReference>
<dbReference type="Gene3D" id="3.40.50.2300">
    <property type="match status" value="1"/>
</dbReference>
<evidence type="ECO:0000259" key="7">
    <source>
        <dbReference type="PROSITE" id="PS00703"/>
    </source>
</evidence>
<dbReference type="InterPro" id="IPR015424">
    <property type="entry name" value="PyrdxlP-dep_Trfase"/>
</dbReference>
<dbReference type="InterPro" id="IPR000310">
    <property type="entry name" value="Orn/Lys/Arg_deCO2ase_major_dom"/>
</dbReference>
<evidence type="ECO:0000256" key="5">
    <source>
        <dbReference type="PIRSR" id="PIRSR009393-1"/>
    </source>
</evidence>
<dbReference type="InterPro" id="IPR005308">
    <property type="entry name" value="OKR_de-COase_N"/>
</dbReference>
<dbReference type="InterPro" id="IPR011193">
    <property type="entry name" value="Orn/lys/arg_de-COase"/>
</dbReference>
<dbReference type="KEGG" id="dla:I6G47_08870"/>
<dbReference type="Gene3D" id="3.90.100.10">
    <property type="entry name" value="Orn/Lys/Arg decarboxylase, C-terminal domain"/>
    <property type="match status" value="1"/>
</dbReference>
<dbReference type="InterPro" id="IPR008286">
    <property type="entry name" value="Prn/Lys/Arg_de-COase_C"/>
</dbReference>
<evidence type="ECO:0000256" key="6">
    <source>
        <dbReference type="SAM" id="MobiDB-lite"/>
    </source>
</evidence>
<name>A0A7T3DGV5_9BURK</name>
<dbReference type="Gene3D" id="3.40.640.10">
    <property type="entry name" value="Type I PLP-dependent aspartate aminotransferase-like (Major domain)"/>
    <property type="match status" value="1"/>
</dbReference>
<keyword evidence="4" id="KW-0456">Lyase</keyword>
<dbReference type="InterPro" id="IPR015422">
    <property type="entry name" value="PyrdxlP-dep_Trfase_small"/>
</dbReference>
<dbReference type="InterPro" id="IPR015421">
    <property type="entry name" value="PyrdxlP-dep_Trfase_major"/>
</dbReference>
<sequence>MKFRFPIVIIDEDYRSENTSGLGIRALAQAIEQEGFEVLGVTSYGDLSQFAQQQSRASAFILSIDDEEFSLGGESDPVIHSLRSFIGEVRRKNADVPIYIYGETKTSRHLPNDILRELHGFIHMFEDTPEFVAKHIIREAKSYLEGVQPPFFKALLDYAEDGSYSWHCPGHSGGVAFLKSPVGQMYHQFYGENMLRADVCNAVEELGQLLDHNGAIGESERNAARIFNADHCYFVTNGTSTSNKIVWHHAVAPGDVVVVDRNCHKSILHSIIMTGAIPVFLKPTRNHFGIIGPIPQSEFSVESIQAKIAANPLLKGVDAKTVKPRVLTLTQSTYDGVLYNTETIKSMLDGYVANLHFDEAWLPHAAFHPFYGSYHAMGKKRARPKHSVVYATQSIHKLLAGISQASHVLVQDSQTEKLDHHLFNEAYLMHTSTSPQYSIIASCDVAAAMMEPPGGTALVEESILEALDFRRAMRKVEDEFGDDDWWFEVWGPEKLADEGVGSAQDWIIRGQDAAPKRSKAKNGKEFDNWHGFGELADGFNMLDPIKSTIVTPGLDLDGDFSDTGIPASIVTKYLAEHGVVVEKTGLYSFFIMFTIGITKGRWNTMLTALQQFKDDYDRNQPLARILPEFCQQHRRYERMGLRDLCQHVHELYAKYDIARLTTEMYLSDLKPAMKPSDAYAHIAHRKTERVEIDHLEGRITVGLVTPYPPGIPLLIPGEVFNRKIVDYLLFAREFAKECPGFETDIHGLVELEDADGEVRYYADCVAQAAPARKVPAAGKSVAGKSAAAKAAAKPAAKAAAKPAAKKAVKAAAVKAPAKRPAAARKAGSAPEVGTAAKPARGRKMVQVGDDGPFGRTI</sequence>
<evidence type="ECO:0000256" key="2">
    <source>
        <dbReference type="ARBA" id="ARBA00022793"/>
    </source>
</evidence>
<dbReference type="GO" id="GO:0005829">
    <property type="term" value="C:cytosol"/>
    <property type="evidence" value="ECO:0007669"/>
    <property type="project" value="TreeGrafter"/>
</dbReference>
<dbReference type="SUPFAM" id="SSF55904">
    <property type="entry name" value="Ornithine decarboxylase C-terminal domain"/>
    <property type="match status" value="1"/>
</dbReference>
<feature type="modified residue" description="N6-(pyridoxal phosphate)lysine" evidence="5">
    <location>
        <position position="397"/>
    </location>
</feature>
<dbReference type="Proteomes" id="UP000595064">
    <property type="component" value="Chromosome"/>
</dbReference>
<dbReference type="GO" id="GO:0030170">
    <property type="term" value="F:pyridoxal phosphate binding"/>
    <property type="evidence" value="ECO:0007669"/>
    <property type="project" value="TreeGrafter"/>
</dbReference>
<dbReference type="InterPro" id="IPR036633">
    <property type="entry name" value="Prn/Lys/Arg_de-COase_C_sf"/>
</dbReference>
<feature type="region of interest" description="Disordered" evidence="6">
    <location>
        <begin position="819"/>
        <end position="857"/>
    </location>
</feature>
<dbReference type="FunFam" id="3.40.640.10:FF:000008">
    <property type="entry name" value="Lysine decarboxylase, inducible"/>
    <property type="match status" value="1"/>
</dbReference>
<dbReference type="PIRSF" id="PIRSF009393">
    <property type="entry name" value="Orn_decarb"/>
    <property type="match status" value="1"/>
</dbReference>
<dbReference type="GO" id="GO:0006527">
    <property type="term" value="P:L-arginine catabolic process"/>
    <property type="evidence" value="ECO:0007669"/>
    <property type="project" value="TreeGrafter"/>
</dbReference>
<evidence type="ECO:0000256" key="3">
    <source>
        <dbReference type="ARBA" id="ARBA00022898"/>
    </source>
</evidence>
<evidence type="ECO:0000313" key="9">
    <source>
        <dbReference type="Proteomes" id="UP000595064"/>
    </source>
</evidence>
<reference evidence="8 9" key="1">
    <citation type="submission" date="2020-12" db="EMBL/GenBank/DDBJ databases">
        <title>FDA dAtabase for Regulatory Grade micrObial Sequences (FDA-ARGOS): Supporting development and validation of Infectious Disease Dx tests.</title>
        <authorList>
            <person name="Sproer C."/>
            <person name="Gronow S."/>
            <person name="Severitt S."/>
            <person name="Schroder I."/>
            <person name="Tallon L."/>
            <person name="Sadzewicz L."/>
            <person name="Zhao X."/>
            <person name="Boylan J."/>
            <person name="Ott S."/>
            <person name="Bowen H."/>
            <person name="Vavikolanu K."/>
            <person name="Mehta A."/>
            <person name="Aluvathingal J."/>
            <person name="Nadendla S."/>
            <person name="Lowell S."/>
            <person name="Myers T."/>
            <person name="Yan Y."/>
            <person name="Sichtig H."/>
        </authorList>
    </citation>
    <scope>NUCLEOTIDE SEQUENCE [LARGE SCALE GENOMIC DNA]</scope>
    <source>
        <strain evidence="8 9">FDAARGOS_890</strain>
    </source>
</reference>
<organism evidence="8 9">
    <name type="scientific">Delftia lacustris</name>
    <dbReference type="NCBI Taxonomy" id="558537"/>
    <lineage>
        <taxon>Bacteria</taxon>
        <taxon>Pseudomonadati</taxon>
        <taxon>Pseudomonadota</taxon>
        <taxon>Betaproteobacteria</taxon>
        <taxon>Burkholderiales</taxon>
        <taxon>Comamonadaceae</taxon>
        <taxon>Delftia</taxon>
    </lineage>
</organism>
<gene>
    <name evidence="8" type="ORF">I6G47_08870</name>
</gene>
<dbReference type="AlphaFoldDB" id="A0A7T3DGV5"/>
<accession>A0A7T3DGV5</accession>
<proteinExistence type="inferred from homology"/>
<evidence type="ECO:0000256" key="4">
    <source>
        <dbReference type="ARBA" id="ARBA00023239"/>
    </source>
</evidence>
<comment type="similarity">
    <text evidence="1">Belongs to the Orn/Lys/Arg decarboxylase class-I family.</text>
</comment>
<dbReference type="RefSeq" id="WP_016452397.1">
    <property type="nucleotide sequence ID" value="NZ_CP065748.1"/>
</dbReference>
<dbReference type="Pfam" id="PF03711">
    <property type="entry name" value="OKR_DC_1_C"/>
    <property type="match status" value="1"/>
</dbReference>
<dbReference type="GeneID" id="83665298"/>
<dbReference type="Pfam" id="PF03709">
    <property type="entry name" value="OKR_DC_1_N"/>
    <property type="match status" value="1"/>
</dbReference>
<dbReference type="Pfam" id="PF01276">
    <property type="entry name" value="OKR_DC_1"/>
    <property type="match status" value="1"/>
</dbReference>